<keyword evidence="1" id="KW-1133">Transmembrane helix</keyword>
<name>B0RKZ3_YEREN</name>
<feature type="transmembrane region" description="Helical" evidence="1">
    <location>
        <begin position="6"/>
        <end position="26"/>
    </location>
</feature>
<reference evidence="2" key="1">
    <citation type="journal article" date="2008" name="J. Bacteriol.">
        <title>Genetic and functional properties of the self-transmissible Yersinia enterocolitica plasmid pYE854, which mobilizes the virulence plasmid pYV.</title>
        <authorList>
            <person name="Hammerl J.A."/>
            <person name="Klein I."/>
            <person name="Lanka E."/>
            <person name="Appel B."/>
            <person name="Hertwig S."/>
        </authorList>
    </citation>
    <scope>NUCLEOTIDE SEQUENCE [LARGE SCALE GENOMIC DNA]</scope>
    <source>
        <strain evidence="2">29854</strain>
        <plasmid evidence="2">pYE854</plasmid>
    </source>
</reference>
<dbReference type="EMBL" id="AM905950">
    <property type="protein sequence ID" value="CAP20208.1"/>
    <property type="molecule type" value="Genomic_DNA"/>
</dbReference>
<accession>B0RKZ3</accession>
<protein>
    <submittedName>
        <fullName evidence="2">Uncharacterized protein</fullName>
    </submittedName>
</protein>
<geneLocation type="plasmid" evidence="2">
    <name>pYE854</name>
</geneLocation>
<organism evidence="2">
    <name type="scientific">Yersinia enterocolitica</name>
    <dbReference type="NCBI Taxonomy" id="630"/>
    <lineage>
        <taxon>Bacteria</taxon>
        <taxon>Pseudomonadati</taxon>
        <taxon>Pseudomonadota</taxon>
        <taxon>Gammaproteobacteria</taxon>
        <taxon>Enterobacterales</taxon>
        <taxon>Yersiniaceae</taxon>
        <taxon>Yersinia</taxon>
    </lineage>
</organism>
<keyword evidence="2" id="KW-0614">Plasmid</keyword>
<keyword evidence="1" id="KW-0812">Transmembrane</keyword>
<keyword evidence="1" id="KW-0472">Membrane</keyword>
<evidence type="ECO:0000313" key="2">
    <source>
        <dbReference type="EMBL" id="CAP20208.1"/>
    </source>
</evidence>
<sequence>MTLSKEIWAVWGAVAAIGGPLIFNMFKEMYFDRKKRETERNYILVQLIFILDKFTAACARVAWDDGYPPDEPPSEIRVIQVSDPVFDLSSVKGEYKYLSPEQLYRLQAIDIKLIQIKEKLRSYEMLDYPASDRYFASRRRLYIELGLYTDSLIQEIRHQSNIKHNAWNNEVSPVDSIKNSQLQLNKMRSVRTLKQMERKAKNAMKSPF</sequence>
<dbReference type="RefSeq" id="WP_012291356.1">
    <property type="nucleotide sequence ID" value="NC_010377.1"/>
</dbReference>
<evidence type="ECO:0000256" key="1">
    <source>
        <dbReference type="SAM" id="Phobius"/>
    </source>
</evidence>
<dbReference type="PATRIC" id="fig|630.128.peg.4522"/>
<proteinExistence type="predicted"/>
<dbReference type="AlphaFoldDB" id="B0RKZ3"/>